<name>A0A0F9H7D7_9ZZZZ</name>
<evidence type="ECO:0000313" key="1">
    <source>
        <dbReference type="EMBL" id="KKL77550.1"/>
    </source>
</evidence>
<proteinExistence type="predicted"/>
<organism evidence="1">
    <name type="scientific">marine sediment metagenome</name>
    <dbReference type="NCBI Taxonomy" id="412755"/>
    <lineage>
        <taxon>unclassified sequences</taxon>
        <taxon>metagenomes</taxon>
        <taxon>ecological metagenomes</taxon>
    </lineage>
</organism>
<dbReference type="EMBL" id="LAZR01023719">
    <property type="protein sequence ID" value="KKL77550.1"/>
    <property type="molecule type" value="Genomic_DNA"/>
</dbReference>
<evidence type="ECO:0008006" key="2">
    <source>
        <dbReference type="Google" id="ProtNLM"/>
    </source>
</evidence>
<dbReference type="AlphaFoldDB" id="A0A0F9H7D7"/>
<reference evidence="1" key="1">
    <citation type="journal article" date="2015" name="Nature">
        <title>Complex archaea that bridge the gap between prokaryotes and eukaryotes.</title>
        <authorList>
            <person name="Spang A."/>
            <person name="Saw J.H."/>
            <person name="Jorgensen S.L."/>
            <person name="Zaremba-Niedzwiedzka K."/>
            <person name="Martijn J."/>
            <person name="Lind A.E."/>
            <person name="van Eijk R."/>
            <person name="Schleper C."/>
            <person name="Guy L."/>
            <person name="Ettema T.J."/>
        </authorList>
    </citation>
    <scope>NUCLEOTIDE SEQUENCE</scope>
</reference>
<comment type="caution">
    <text evidence="1">The sequence shown here is derived from an EMBL/GenBank/DDBJ whole genome shotgun (WGS) entry which is preliminary data.</text>
</comment>
<accession>A0A0F9H7D7</accession>
<sequence>MAVDIGAGAIAIAGTLVSMIKIKVAVGGGSITPVGSLELDYALGIQVNEVAVDILKGSLMVDLRIEERSVAEFTIVDLLGTASFLQGQSVIIYDPDDTLIFGGVIDNPETIRTAPSGELLHPIRCIDYHYFADKRLVAESYEDKTCGFIVDDLFDKYLDGEGVTIGLIELGATLVEAIFNYVRVTDAFDALAEKAGKIWFIDENKALYFQDRGTSTAPWTLTGNDMAKRSKLSGGNPLYRNRQYIRGGRGTTAEQTEVFTGDGVTVAFTVGFPFEQVPTSVSVVDRAAQTIGIKGLDTAKDCYWNKGDATLTFEVAPEDTKDVTIVYYGQFPILTLAEDTDEIAAQLATEGVGTGYVDDIADEPTLDDIDASFDSGLAKLARFGVAGKHLNFPTVRSGLKPGQLLPVNYPGLNLDSEDMLVESVLIRSIREHLTYDITAIQGPELGSWTNLFKSLAAMKGEVIERLNVGTEQILIILVKKDETWEWEEEIAVTVLACTACDSVPVGGTTPIVC</sequence>
<gene>
    <name evidence="1" type="ORF">LCGC14_2033770</name>
</gene>
<protein>
    <recommendedName>
        <fullName evidence="2">Tip attachment protein J domain-containing protein</fullName>
    </recommendedName>
</protein>